<evidence type="ECO:0000256" key="7">
    <source>
        <dbReference type="ARBA" id="ARBA00037968"/>
    </source>
</evidence>
<dbReference type="InterPro" id="IPR036259">
    <property type="entry name" value="MFS_trans_sf"/>
</dbReference>
<dbReference type="GO" id="GO:0022857">
    <property type="term" value="F:transmembrane transporter activity"/>
    <property type="evidence" value="ECO:0007669"/>
    <property type="project" value="InterPro"/>
</dbReference>
<reference evidence="11 12" key="1">
    <citation type="submission" date="2015-09" db="EMBL/GenBank/DDBJ databases">
        <title>Draft genome of a European isolate of the apple canker pathogen Neonectria ditissima.</title>
        <authorList>
            <person name="Gomez-Cortecero A."/>
            <person name="Harrison R.J."/>
            <person name="Armitage A.D."/>
        </authorList>
    </citation>
    <scope>NUCLEOTIDE SEQUENCE [LARGE SCALE GENOMIC DNA]</scope>
    <source>
        <strain evidence="11 12">R09/05</strain>
    </source>
</reference>
<keyword evidence="5 9" id="KW-0472">Membrane</keyword>
<proteinExistence type="inferred from homology"/>
<feature type="transmembrane region" description="Helical" evidence="9">
    <location>
        <begin position="311"/>
        <end position="332"/>
    </location>
</feature>
<evidence type="ECO:0000256" key="2">
    <source>
        <dbReference type="ARBA" id="ARBA00022448"/>
    </source>
</evidence>
<evidence type="ECO:0000256" key="3">
    <source>
        <dbReference type="ARBA" id="ARBA00022692"/>
    </source>
</evidence>
<feature type="compositionally biased region" description="Basic and acidic residues" evidence="8">
    <location>
        <begin position="480"/>
        <end position="498"/>
    </location>
</feature>
<dbReference type="PANTHER" id="PTHR43791:SF64">
    <property type="entry name" value="MAJOR FACILITATOR SUPERFAMILY (MFS) PROFILE DOMAIN-CONTAINING PROTEIN"/>
    <property type="match status" value="1"/>
</dbReference>
<keyword evidence="12" id="KW-1185">Reference proteome</keyword>
<comment type="similarity">
    <text evidence="7">Belongs to the major facilitator superfamily. Allantoate permease family.</text>
</comment>
<evidence type="ECO:0000256" key="1">
    <source>
        <dbReference type="ARBA" id="ARBA00004141"/>
    </source>
</evidence>
<keyword evidence="6" id="KW-0325">Glycoprotein</keyword>
<organism evidence="11 12">
    <name type="scientific">Neonectria ditissima</name>
    <dbReference type="NCBI Taxonomy" id="78410"/>
    <lineage>
        <taxon>Eukaryota</taxon>
        <taxon>Fungi</taxon>
        <taxon>Dikarya</taxon>
        <taxon>Ascomycota</taxon>
        <taxon>Pezizomycotina</taxon>
        <taxon>Sordariomycetes</taxon>
        <taxon>Hypocreomycetidae</taxon>
        <taxon>Hypocreales</taxon>
        <taxon>Nectriaceae</taxon>
        <taxon>Neonectria</taxon>
    </lineage>
</organism>
<feature type="transmembrane region" description="Helical" evidence="9">
    <location>
        <begin position="99"/>
        <end position="119"/>
    </location>
</feature>
<evidence type="ECO:0000256" key="5">
    <source>
        <dbReference type="ARBA" id="ARBA00023136"/>
    </source>
</evidence>
<feature type="transmembrane region" description="Helical" evidence="9">
    <location>
        <begin position="193"/>
        <end position="215"/>
    </location>
</feature>
<feature type="transmembrane region" description="Helical" evidence="9">
    <location>
        <begin position="339"/>
        <end position="358"/>
    </location>
</feature>
<protein>
    <recommendedName>
        <fullName evidence="10">Major facilitator superfamily (MFS) profile domain-containing protein</fullName>
    </recommendedName>
</protein>
<sequence length="511" mass="57557">MSWGFKFGRLAIAKKHERTHEERAFVRRLDLFLMTFGCISQVIKFLDQTNITTAYVSGMKEDLGLYQNELNYFTTYFNIGYCIMLIPSQIILTYVRPSLWLPGLEIAWGVITGLIALVHNAKQIYALRFFLGLLESSAWPGMITLLMYWYTPSELAKRMGFYHSARAVGGMMSGALQVAILKTLHGKSGLAGWRWLFVINAVMTVVLGFFGFVMLPDTPNRPNPWAKWWFTADHGRIAMERLDRHGRAEAKKFTWSAAKRASRTWITYYIPVYWVVSGMSAGGLSYFSVFLKTLVDGKGNPIWTTTQVNTIPIGGGAVQVGFIWVWCILSDLLQVRWQLIILQSFIGAIPGIIMTIWTRHPDTVPLAAAYASYFITYGVQASGLILLAWFTDMYPQDPEVRSLVVGLSVVAIYAVDAGSNVSVWRTTQAPHYTTGWAVMLSMWISGIVLILGLWQLDKRILLPKRLAFRETGTQATGKTSSEHDHEVKSETDLETNSGKEIKRVQVSQLTG</sequence>
<evidence type="ECO:0000313" key="12">
    <source>
        <dbReference type="Proteomes" id="UP000050424"/>
    </source>
</evidence>
<dbReference type="PROSITE" id="PS50850">
    <property type="entry name" value="MFS"/>
    <property type="match status" value="1"/>
</dbReference>
<evidence type="ECO:0000256" key="8">
    <source>
        <dbReference type="SAM" id="MobiDB-lite"/>
    </source>
</evidence>
<evidence type="ECO:0000256" key="9">
    <source>
        <dbReference type="SAM" id="Phobius"/>
    </source>
</evidence>
<dbReference type="PANTHER" id="PTHR43791">
    <property type="entry name" value="PERMEASE-RELATED"/>
    <property type="match status" value="1"/>
</dbReference>
<evidence type="ECO:0000259" key="10">
    <source>
        <dbReference type="PROSITE" id="PS50850"/>
    </source>
</evidence>
<dbReference type="SUPFAM" id="SSF103473">
    <property type="entry name" value="MFS general substrate transporter"/>
    <property type="match status" value="1"/>
</dbReference>
<feature type="transmembrane region" description="Helical" evidence="9">
    <location>
        <begin position="125"/>
        <end position="149"/>
    </location>
</feature>
<dbReference type="EMBL" id="LKCW01000010">
    <property type="protein sequence ID" value="KPM45127.1"/>
    <property type="molecule type" value="Genomic_DNA"/>
</dbReference>
<keyword evidence="2" id="KW-0813">Transport</keyword>
<evidence type="ECO:0000256" key="6">
    <source>
        <dbReference type="ARBA" id="ARBA00023180"/>
    </source>
</evidence>
<dbReference type="GO" id="GO:0016020">
    <property type="term" value="C:membrane"/>
    <property type="evidence" value="ECO:0007669"/>
    <property type="project" value="UniProtKB-SubCell"/>
</dbReference>
<feature type="transmembrane region" description="Helical" evidence="9">
    <location>
        <begin position="403"/>
        <end position="424"/>
    </location>
</feature>
<dbReference type="Pfam" id="PF07690">
    <property type="entry name" value="MFS_1"/>
    <property type="match status" value="1"/>
</dbReference>
<comment type="subcellular location">
    <subcellularLocation>
        <location evidence="1">Membrane</location>
        <topology evidence="1">Multi-pass membrane protein</topology>
    </subcellularLocation>
</comment>
<comment type="caution">
    <text evidence="11">The sequence shown here is derived from an EMBL/GenBank/DDBJ whole genome shotgun (WGS) entry which is preliminary data.</text>
</comment>
<dbReference type="InterPro" id="IPR011701">
    <property type="entry name" value="MFS"/>
</dbReference>
<gene>
    <name evidence="11" type="ORF">AK830_g1373</name>
</gene>
<dbReference type="OrthoDB" id="3639251at2759"/>
<accession>A0A0P7BX09</accession>
<keyword evidence="4 9" id="KW-1133">Transmembrane helix</keyword>
<dbReference type="Proteomes" id="UP000050424">
    <property type="component" value="Unassembled WGS sequence"/>
</dbReference>
<dbReference type="InterPro" id="IPR020846">
    <property type="entry name" value="MFS_dom"/>
</dbReference>
<dbReference type="AlphaFoldDB" id="A0A0P7BX09"/>
<dbReference type="FunFam" id="1.20.1250.20:FF:000065">
    <property type="entry name" value="Putative MFS pantothenate transporter"/>
    <property type="match status" value="1"/>
</dbReference>
<evidence type="ECO:0000256" key="4">
    <source>
        <dbReference type="ARBA" id="ARBA00022989"/>
    </source>
</evidence>
<feature type="transmembrane region" description="Helical" evidence="9">
    <location>
        <begin position="370"/>
        <end position="391"/>
    </location>
</feature>
<feature type="region of interest" description="Disordered" evidence="8">
    <location>
        <begin position="473"/>
        <end position="498"/>
    </location>
</feature>
<feature type="domain" description="Major facilitator superfamily (MFS) profile" evidence="10">
    <location>
        <begin position="33"/>
        <end position="458"/>
    </location>
</feature>
<name>A0A0P7BX09_9HYPO</name>
<feature type="transmembrane region" description="Helical" evidence="9">
    <location>
        <begin position="268"/>
        <end position="291"/>
    </location>
</feature>
<dbReference type="Gene3D" id="1.20.1250.20">
    <property type="entry name" value="MFS general substrate transporter like domains"/>
    <property type="match status" value="1"/>
</dbReference>
<feature type="transmembrane region" description="Helical" evidence="9">
    <location>
        <begin position="73"/>
        <end position="92"/>
    </location>
</feature>
<feature type="transmembrane region" description="Helical" evidence="9">
    <location>
        <begin position="436"/>
        <end position="456"/>
    </location>
</feature>
<keyword evidence="3 9" id="KW-0812">Transmembrane</keyword>
<evidence type="ECO:0000313" key="11">
    <source>
        <dbReference type="EMBL" id="KPM45127.1"/>
    </source>
</evidence>